<dbReference type="Proteomes" id="UP000033018">
    <property type="component" value="Segment"/>
</dbReference>
<feature type="transmembrane region" description="Helical" evidence="1">
    <location>
        <begin position="21"/>
        <end position="40"/>
    </location>
</feature>
<evidence type="ECO:0000256" key="1">
    <source>
        <dbReference type="SAM" id="Phobius"/>
    </source>
</evidence>
<accession>A0A0E3XA12</accession>
<keyword evidence="1" id="KW-0812">Transmembrane</keyword>
<keyword evidence="3" id="KW-1185">Reference proteome</keyword>
<keyword evidence="1" id="KW-1133">Transmembrane helix</keyword>
<gene>
    <name evidence="2" type="ORF">Gsput1_22</name>
</gene>
<protein>
    <submittedName>
        <fullName evidence="2">Holin</fullName>
    </submittedName>
</protein>
<dbReference type="GeneID" id="28800861"/>
<proteinExistence type="predicted"/>
<sequence length="86" mass="8924">MVKGGSGMNPTQVNHGARATVRTVFAVLVAVATLVPYVLAEAHVDATVLGAQAIAVAGAVTRIMALPQVNDFIVRFVPWLAAEPSE</sequence>
<reference evidence="2 3" key="1">
    <citation type="journal article" date="2015" name="Sci. Rep.">
        <title>Bacteriophages of wastewater foaming-associated filamentous Gordonia reduce host levels in raw activated sludge.</title>
        <authorList>
            <person name="Liu M."/>
            <person name="Gill J.J."/>
            <person name="Young R."/>
            <person name="Summer E.J."/>
        </authorList>
    </citation>
    <scope>NUCLEOTIDE SEQUENCE [LARGE SCALE GENOMIC DNA]</scope>
</reference>
<name>A0A0E3XA12_9CAUD</name>
<dbReference type="RefSeq" id="YP_009275708.1">
    <property type="nucleotide sequence ID" value="NC_030932.1"/>
</dbReference>
<feature type="transmembrane region" description="Helical" evidence="1">
    <location>
        <begin position="46"/>
        <end position="65"/>
    </location>
</feature>
<dbReference type="EMBL" id="KP790011">
    <property type="protein sequence ID" value="AKC03047.1"/>
    <property type="molecule type" value="Genomic_DNA"/>
</dbReference>
<organism evidence="2 3">
    <name type="scientific">Gordonia phage Gsput1</name>
    <dbReference type="NCBI Taxonomy" id="1622193"/>
    <lineage>
        <taxon>Viruses</taxon>
        <taxon>Duplodnaviria</taxon>
        <taxon>Heunggongvirae</taxon>
        <taxon>Uroviricota</taxon>
        <taxon>Caudoviricetes</taxon>
        <taxon>Ruthgordonvirinae</taxon>
        <taxon>Gesputvirus</taxon>
        <taxon>Gesputvirus gsput1</taxon>
    </lineage>
</organism>
<keyword evidence="1" id="KW-0472">Membrane</keyword>
<dbReference type="KEGG" id="vg:28800861"/>
<evidence type="ECO:0000313" key="3">
    <source>
        <dbReference type="Proteomes" id="UP000033018"/>
    </source>
</evidence>
<evidence type="ECO:0000313" key="2">
    <source>
        <dbReference type="EMBL" id="AKC03047.1"/>
    </source>
</evidence>